<evidence type="ECO:0000256" key="2">
    <source>
        <dbReference type="SAM" id="SignalP"/>
    </source>
</evidence>
<feature type="transmembrane region" description="Helical" evidence="1">
    <location>
        <begin position="139"/>
        <end position="161"/>
    </location>
</feature>
<protein>
    <recommendedName>
        <fullName evidence="6">G-protein coupled receptors family 1 profile domain-containing protein</fullName>
    </recommendedName>
</protein>
<gene>
    <name evidence="3" type="ORF">OVA965_LOCUS16936</name>
    <name evidence="4" type="ORF">TMI583_LOCUS16948</name>
</gene>
<feature type="transmembrane region" description="Helical" evidence="1">
    <location>
        <begin position="96"/>
        <end position="119"/>
    </location>
</feature>
<feature type="signal peptide" evidence="2">
    <location>
        <begin position="1"/>
        <end position="18"/>
    </location>
</feature>
<feature type="chain" id="PRO_5036273654" description="G-protein coupled receptors family 1 profile domain-containing protein" evidence="2">
    <location>
        <begin position="19"/>
        <end position="211"/>
    </location>
</feature>
<dbReference type="Gene3D" id="1.20.1070.10">
    <property type="entry name" value="Rhodopsin 7-helix transmembrane proteins"/>
    <property type="match status" value="1"/>
</dbReference>
<evidence type="ECO:0000313" key="5">
    <source>
        <dbReference type="Proteomes" id="UP000682733"/>
    </source>
</evidence>
<dbReference type="SUPFAM" id="SSF81321">
    <property type="entry name" value="Family A G protein-coupled receptor-like"/>
    <property type="match status" value="1"/>
</dbReference>
<accession>A0A8S2JN51</accession>
<name>A0A8S2JN51_9BILA</name>
<dbReference type="Proteomes" id="UP000682733">
    <property type="component" value="Unassembled WGS sequence"/>
</dbReference>
<keyword evidence="1" id="KW-1133">Transmembrane helix</keyword>
<comment type="caution">
    <text evidence="4">The sequence shown here is derived from an EMBL/GenBank/DDBJ whole genome shotgun (WGS) entry which is preliminary data.</text>
</comment>
<dbReference type="AlphaFoldDB" id="A0A8S2JN51"/>
<evidence type="ECO:0008006" key="6">
    <source>
        <dbReference type="Google" id="ProtNLM"/>
    </source>
</evidence>
<organism evidence="4 5">
    <name type="scientific">Didymodactylos carnosus</name>
    <dbReference type="NCBI Taxonomy" id="1234261"/>
    <lineage>
        <taxon>Eukaryota</taxon>
        <taxon>Metazoa</taxon>
        <taxon>Spiralia</taxon>
        <taxon>Gnathifera</taxon>
        <taxon>Rotifera</taxon>
        <taxon>Eurotatoria</taxon>
        <taxon>Bdelloidea</taxon>
        <taxon>Philodinida</taxon>
        <taxon>Philodinidae</taxon>
        <taxon>Didymodactylos</taxon>
    </lineage>
</organism>
<feature type="transmembrane region" description="Helical" evidence="1">
    <location>
        <begin position="44"/>
        <end position="66"/>
    </location>
</feature>
<dbReference type="Proteomes" id="UP000677228">
    <property type="component" value="Unassembled WGS sequence"/>
</dbReference>
<evidence type="ECO:0000256" key="1">
    <source>
        <dbReference type="SAM" id="Phobius"/>
    </source>
</evidence>
<keyword evidence="1" id="KW-0812">Transmembrane</keyword>
<dbReference type="EMBL" id="CAJNOK010007989">
    <property type="protein sequence ID" value="CAF1050936.1"/>
    <property type="molecule type" value="Genomic_DNA"/>
</dbReference>
<evidence type="ECO:0000313" key="4">
    <source>
        <dbReference type="EMBL" id="CAF3817749.1"/>
    </source>
</evidence>
<dbReference type="EMBL" id="CAJOBA010008002">
    <property type="protein sequence ID" value="CAF3817749.1"/>
    <property type="molecule type" value="Genomic_DNA"/>
</dbReference>
<evidence type="ECO:0000313" key="3">
    <source>
        <dbReference type="EMBL" id="CAF1050936.1"/>
    </source>
</evidence>
<keyword evidence="1" id="KW-0472">Membrane</keyword>
<proteinExistence type="predicted"/>
<keyword evidence="2" id="KW-0732">Signal</keyword>
<sequence>MIIMIVLATLSWCQTFYCYDASLQKPPLLPCISINKQCQLGNNILLIIIQSLGPVIIMTVFSLLTLRNVQNSGSIVMPSALSSTSSTPIRAKDRQLITMLLFQTALFAVCTVLVPFYNFYMYLTFHTIKSIYRLTIENFILQLCIFFTVTPYATAFYLYAISGEIFRRELRKYFVELCRKIGIQMRLPVENTTIRLVAQAIRRIPRTIDHY</sequence>
<reference evidence="4" key="1">
    <citation type="submission" date="2021-02" db="EMBL/GenBank/DDBJ databases">
        <authorList>
            <person name="Nowell W R."/>
        </authorList>
    </citation>
    <scope>NUCLEOTIDE SEQUENCE</scope>
</reference>